<dbReference type="EMBL" id="DVIQ01000061">
    <property type="protein sequence ID" value="HIS31927.1"/>
    <property type="molecule type" value="Genomic_DNA"/>
</dbReference>
<reference evidence="2" key="2">
    <citation type="journal article" date="2021" name="PeerJ">
        <title>Extensive microbial diversity within the chicken gut microbiome revealed by metagenomics and culture.</title>
        <authorList>
            <person name="Gilroy R."/>
            <person name="Ravi A."/>
            <person name="Getino M."/>
            <person name="Pursley I."/>
            <person name="Horton D.L."/>
            <person name="Alikhan N.F."/>
            <person name="Baker D."/>
            <person name="Gharbi K."/>
            <person name="Hall N."/>
            <person name="Watson M."/>
            <person name="Adriaenssens E.M."/>
            <person name="Foster-Nyarko E."/>
            <person name="Jarju S."/>
            <person name="Secka A."/>
            <person name="Antonio M."/>
            <person name="Oren A."/>
            <person name="Chaudhuri R.R."/>
            <person name="La Ragione R."/>
            <person name="Hildebrand F."/>
            <person name="Pallen M.J."/>
        </authorList>
    </citation>
    <scope>NUCLEOTIDE SEQUENCE</scope>
    <source>
        <strain evidence="2">CHK190-19873</strain>
    </source>
</reference>
<reference evidence="2" key="1">
    <citation type="submission" date="2020-10" db="EMBL/GenBank/DDBJ databases">
        <authorList>
            <person name="Gilroy R."/>
        </authorList>
    </citation>
    <scope>NUCLEOTIDE SEQUENCE</scope>
    <source>
        <strain evidence="2">CHK190-19873</strain>
    </source>
</reference>
<keyword evidence="1" id="KW-0472">Membrane</keyword>
<sequence>MISATHSILLIAVSALITLLTRALPFLLFSGKRRMPAWLERLADKIPPAIIAVLVVYCVRSVSPAAPGELAATFLSLAVVVLLHLWKRNTLLSIAAGTILYMALSRVL</sequence>
<feature type="transmembrane region" description="Helical" evidence="1">
    <location>
        <begin position="68"/>
        <end position="86"/>
    </location>
</feature>
<comment type="caution">
    <text evidence="2">The sequence shown here is derived from an EMBL/GenBank/DDBJ whole genome shotgun (WGS) entry which is preliminary data.</text>
</comment>
<dbReference type="Pfam" id="PF05437">
    <property type="entry name" value="AzlD"/>
    <property type="match status" value="1"/>
</dbReference>
<protein>
    <submittedName>
        <fullName evidence="2">AzlD domain-containing protein</fullName>
    </submittedName>
</protein>
<name>A0A9D1ETS1_9FIRM</name>
<dbReference type="InterPro" id="IPR008407">
    <property type="entry name" value="Brnchd-chn_aa_trnsp_AzlD"/>
</dbReference>
<keyword evidence="1" id="KW-0812">Transmembrane</keyword>
<evidence type="ECO:0000313" key="3">
    <source>
        <dbReference type="Proteomes" id="UP000823935"/>
    </source>
</evidence>
<dbReference type="AlphaFoldDB" id="A0A9D1ETS1"/>
<accession>A0A9D1ETS1</accession>
<dbReference type="PIRSF" id="PIRSF003203">
    <property type="entry name" value="AzlD"/>
    <property type="match status" value="1"/>
</dbReference>
<keyword evidence="1" id="KW-1133">Transmembrane helix</keyword>
<feature type="transmembrane region" description="Helical" evidence="1">
    <location>
        <begin position="6"/>
        <end position="30"/>
    </location>
</feature>
<evidence type="ECO:0000313" key="2">
    <source>
        <dbReference type="EMBL" id="HIS31927.1"/>
    </source>
</evidence>
<proteinExistence type="predicted"/>
<dbReference type="Proteomes" id="UP000823935">
    <property type="component" value="Unassembled WGS sequence"/>
</dbReference>
<evidence type="ECO:0000256" key="1">
    <source>
        <dbReference type="SAM" id="Phobius"/>
    </source>
</evidence>
<organism evidence="2 3">
    <name type="scientific">Candidatus Limivivens intestinipullorum</name>
    <dbReference type="NCBI Taxonomy" id="2840858"/>
    <lineage>
        <taxon>Bacteria</taxon>
        <taxon>Bacillati</taxon>
        <taxon>Bacillota</taxon>
        <taxon>Clostridia</taxon>
        <taxon>Lachnospirales</taxon>
        <taxon>Lachnospiraceae</taxon>
        <taxon>Lachnospiraceae incertae sedis</taxon>
        <taxon>Candidatus Limivivens</taxon>
    </lineage>
</organism>
<gene>
    <name evidence="2" type="ORF">IAB44_10335</name>
</gene>